<organism evidence="4 5">
    <name type="scientific">Phyllobacterium phragmitis</name>
    <dbReference type="NCBI Taxonomy" id="2670329"/>
    <lineage>
        <taxon>Bacteria</taxon>
        <taxon>Pseudomonadati</taxon>
        <taxon>Pseudomonadota</taxon>
        <taxon>Alphaproteobacteria</taxon>
        <taxon>Hyphomicrobiales</taxon>
        <taxon>Phyllobacteriaceae</taxon>
        <taxon>Phyllobacterium</taxon>
    </lineage>
</organism>
<dbReference type="Proteomes" id="UP001628091">
    <property type="component" value="Unassembled WGS sequence"/>
</dbReference>
<proteinExistence type="predicted"/>
<dbReference type="PANTHER" id="PTHR33741:SF5">
    <property type="entry name" value="TRANSMEMBRANE PROTEIN DDB_G0269096-RELATED"/>
    <property type="match status" value="1"/>
</dbReference>
<dbReference type="PROSITE" id="PS51371">
    <property type="entry name" value="CBS"/>
    <property type="match status" value="2"/>
</dbReference>
<evidence type="ECO:0000259" key="3">
    <source>
        <dbReference type="PROSITE" id="PS51371"/>
    </source>
</evidence>
<keyword evidence="2" id="KW-1133">Transmembrane helix</keyword>
<evidence type="ECO:0000256" key="2">
    <source>
        <dbReference type="SAM" id="Phobius"/>
    </source>
</evidence>
<dbReference type="SUPFAM" id="SSF54631">
    <property type="entry name" value="CBS-domain pair"/>
    <property type="match status" value="1"/>
</dbReference>
<feature type="domain" description="CBS" evidence="3">
    <location>
        <begin position="315"/>
        <end position="373"/>
    </location>
</feature>
<dbReference type="Pfam" id="PF00571">
    <property type="entry name" value="CBS"/>
    <property type="match status" value="2"/>
</dbReference>
<feature type="domain" description="CBS" evidence="3">
    <location>
        <begin position="399"/>
        <end position="456"/>
    </location>
</feature>
<dbReference type="SMART" id="SM00116">
    <property type="entry name" value="CBS"/>
    <property type="match status" value="2"/>
</dbReference>
<evidence type="ECO:0000313" key="5">
    <source>
        <dbReference type="Proteomes" id="UP001628091"/>
    </source>
</evidence>
<evidence type="ECO:0000256" key="1">
    <source>
        <dbReference type="PROSITE-ProRule" id="PRU00703"/>
    </source>
</evidence>
<evidence type="ECO:0000313" key="4">
    <source>
        <dbReference type="EMBL" id="GAB1581146.1"/>
    </source>
</evidence>
<keyword evidence="2" id="KW-0472">Membrane</keyword>
<dbReference type="EMBL" id="BAAFZP010000001">
    <property type="protein sequence ID" value="GAB1581146.1"/>
    <property type="molecule type" value="Genomic_DNA"/>
</dbReference>
<keyword evidence="5" id="KW-1185">Reference proteome</keyword>
<reference evidence="4 5" key="1">
    <citation type="submission" date="2024-10" db="EMBL/GenBank/DDBJ databases">
        <title>Isolation, draft genome sequencing and identification of Phyllobacterium sp. NSA23, isolated from leaf soil.</title>
        <authorList>
            <person name="Akita H."/>
        </authorList>
    </citation>
    <scope>NUCLEOTIDE SEQUENCE [LARGE SCALE GENOMIC DNA]</scope>
    <source>
        <strain evidence="4 5">NSA23</strain>
    </source>
</reference>
<feature type="transmembrane region" description="Helical" evidence="2">
    <location>
        <begin position="212"/>
        <end position="235"/>
    </location>
</feature>
<feature type="transmembrane region" description="Helical" evidence="2">
    <location>
        <begin position="173"/>
        <end position="191"/>
    </location>
</feature>
<dbReference type="CDD" id="cd04600">
    <property type="entry name" value="CBS_pair_HPP_assoc"/>
    <property type="match status" value="1"/>
</dbReference>
<name>A0ABQ0GWW2_9HYPH</name>
<keyword evidence="1" id="KW-0129">CBS domain</keyword>
<feature type="transmembrane region" description="Helical" evidence="2">
    <location>
        <begin position="150"/>
        <end position="167"/>
    </location>
</feature>
<dbReference type="InterPro" id="IPR046342">
    <property type="entry name" value="CBS_dom_sf"/>
</dbReference>
<protein>
    <submittedName>
        <fullName evidence="4">HPP family protein</fullName>
    </submittedName>
</protein>
<gene>
    <name evidence="4" type="ORF">PPNSA23_10890</name>
</gene>
<accession>A0ABQ0GWW2</accession>
<dbReference type="InterPro" id="IPR058581">
    <property type="entry name" value="TM_HPP"/>
</dbReference>
<feature type="transmembrane region" description="Helical" evidence="2">
    <location>
        <begin position="121"/>
        <end position="138"/>
    </location>
</feature>
<keyword evidence="2" id="KW-0812">Transmembrane</keyword>
<dbReference type="InterPro" id="IPR007065">
    <property type="entry name" value="HPP"/>
</dbReference>
<dbReference type="PANTHER" id="PTHR33741">
    <property type="entry name" value="TRANSMEMBRANE PROTEIN DDB_G0269096-RELATED"/>
    <property type="match status" value="1"/>
</dbReference>
<dbReference type="Pfam" id="PF04982">
    <property type="entry name" value="TM_HPP"/>
    <property type="match status" value="1"/>
</dbReference>
<dbReference type="Gene3D" id="3.10.580.10">
    <property type="entry name" value="CBS-domain"/>
    <property type="match status" value="1"/>
</dbReference>
<dbReference type="InterPro" id="IPR000644">
    <property type="entry name" value="CBS_dom"/>
</dbReference>
<comment type="caution">
    <text evidence="4">The sequence shown here is derived from an EMBL/GenBank/DDBJ whole genome shotgun (WGS) entry which is preliminary data.</text>
</comment>
<sequence>MSLGTAGQEIISRSASSLREAQIGSDATKRSKTGKAENSKQATLFGSAFRAQSLGSVLTKRAAPLIPSVFMSTAIAFIRRLVPALVPVSHAERLRSSLGALVGILLTGTVSKMALGSEVNLPLLIAPMGASAVLLFAVPSSPLAQPWSILGGNIISALIGVTCALFVPDPVLAAAIAVALSIATMLVLGCLHPPSGAVALTAVLGGASIHEAGYWFALTPVGINSALLLTVALAFNNLTGRRYPHLAPMAGNPHHTADPLPSQRIGVVPEDLQAVLAQYDEIVNISPDELDALLHQAQIRAYNRRSGEITCGEVMSRDVLTVTPDTSLRDAWRMLLDHHIKVLPVITEADGLVGIVTQTDFMRNSVLTEDGRLNISFRDRLRTAFGRPRRSPRNVSDIMTRRVQSALPETMIAKLVPPMADMGLHHMPVVDDANQVVGIVTQSDLIAALFQGKLAGLRGAAAQPDEAADAA</sequence>